<feature type="region of interest" description="Disordered" evidence="5">
    <location>
        <begin position="337"/>
        <end position="357"/>
    </location>
</feature>
<dbReference type="PANTHER" id="PTHR40079:SF4">
    <property type="entry name" value="GH26 DOMAIN-CONTAINING PROTEIN-RELATED"/>
    <property type="match status" value="1"/>
</dbReference>
<dbReference type="PANTHER" id="PTHR40079">
    <property type="entry name" value="MANNAN ENDO-1,4-BETA-MANNOSIDASE E-RELATED"/>
    <property type="match status" value="1"/>
</dbReference>
<dbReference type="RefSeq" id="WP_184217147.1">
    <property type="nucleotide sequence ID" value="NZ_JACHIP010000003.1"/>
</dbReference>
<dbReference type="InterPro" id="IPR022790">
    <property type="entry name" value="GH26_dom"/>
</dbReference>
<dbReference type="Pfam" id="PF02156">
    <property type="entry name" value="Glyco_hydro_26"/>
    <property type="match status" value="2"/>
</dbReference>
<organism evidence="7 8">
    <name type="scientific">Granulicella aggregans</name>
    <dbReference type="NCBI Taxonomy" id="474949"/>
    <lineage>
        <taxon>Bacteria</taxon>
        <taxon>Pseudomonadati</taxon>
        <taxon>Acidobacteriota</taxon>
        <taxon>Terriglobia</taxon>
        <taxon>Terriglobales</taxon>
        <taxon>Acidobacteriaceae</taxon>
        <taxon>Granulicella</taxon>
    </lineage>
</organism>
<reference evidence="7 8" key="1">
    <citation type="submission" date="2020-08" db="EMBL/GenBank/DDBJ databases">
        <title>Genomic Encyclopedia of Type Strains, Phase IV (KMG-V): Genome sequencing to study the core and pangenomes of soil and plant-associated prokaryotes.</title>
        <authorList>
            <person name="Whitman W."/>
        </authorList>
    </citation>
    <scope>NUCLEOTIDE SEQUENCE [LARGE SCALE GENOMIC DNA]</scope>
    <source>
        <strain evidence="7 8">M8UP14</strain>
    </source>
</reference>
<keyword evidence="2 4" id="KW-0378">Hydrolase</keyword>
<evidence type="ECO:0000256" key="4">
    <source>
        <dbReference type="PROSITE-ProRule" id="PRU01100"/>
    </source>
</evidence>
<dbReference type="AlphaFoldDB" id="A0A7W7ZEN3"/>
<dbReference type="GO" id="GO:0006080">
    <property type="term" value="P:substituted mannan metabolic process"/>
    <property type="evidence" value="ECO:0007669"/>
    <property type="project" value="InterPro"/>
</dbReference>
<protein>
    <submittedName>
        <fullName evidence="7">Beta-mannanase</fullName>
    </submittedName>
</protein>
<evidence type="ECO:0000256" key="2">
    <source>
        <dbReference type="ARBA" id="ARBA00022801"/>
    </source>
</evidence>
<comment type="caution">
    <text evidence="7">The sequence shown here is derived from an EMBL/GenBank/DDBJ whole genome shotgun (WGS) entry which is preliminary data.</text>
</comment>
<dbReference type="SUPFAM" id="SSF51445">
    <property type="entry name" value="(Trans)glycosidases"/>
    <property type="match status" value="2"/>
</dbReference>
<sequence length="595" mass="64713">MKAFFSEIVLSTSVLLSIHSNAQSIRPNAAPVNPDATPAARALLQEIDSVSGHATLSGQHNFPNTVSRYSDRIYELTGHYPAVFGQDFGFSGGEDKDSTLGRPAMIQEVIRQYRSGSVIALTWHSVRPTEDEPVTFRDSVQGHLTDWEFRQVLTPGSDMYKRWARQVDVIAGYLQELQAAGVPVLFRPYHEMNGNWFWWGGRPGPDGTSALYRQIFDRFVHQKHLNNLIWVWNVNAPSVNAGPVDQYFPGSAYADIVSMDIYGPFEKAYYDSMIALAGDTKPIALAEVGAMPSLEILAAQPRWSYTMMWSGMAEGSNTPAQLQAVFHAPNVVDRGDPRLSAPLPSAATPQPSDPEATPAAKQLLEKLSMARSTGVEIAEFTADVASAPALADEIRVATKAGRLPILRWTPPSPTGEGMAVPLSDFEWNELVSSGTALHEKWLAEIDAVLPLLQQLDKEHVAVAWSPLPEANAHNFWWGARPGPEGSRALLREIGDRLTSHGLHNLVWIWEAAVSPAAPTGPNRVPIQDLYPGPLGVDAILLDVDGDSATHGFAARGVEALAGIKPVGLRSSAPLAKAALTDSFSWTYTPLPNATQ</sequence>
<dbReference type="InterPro" id="IPR017853">
    <property type="entry name" value="GH"/>
</dbReference>
<comment type="similarity">
    <text evidence="1 4">Belongs to the glycosyl hydrolase 26 family.</text>
</comment>
<dbReference type="PRINTS" id="PR00739">
    <property type="entry name" value="GLHYDRLASE26"/>
</dbReference>
<dbReference type="EMBL" id="JACHIP010000003">
    <property type="protein sequence ID" value="MBB5057956.1"/>
    <property type="molecule type" value="Genomic_DNA"/>
</dbReference>
<comment type="caution">
    <text evidence="4">Lacks conserved residue(s) required for the propagation of feature annotation.</text>
</comment>
<evidence type="ECO:0000313" key="7">
    <source>
        <dbReference type="EMBL" id="MBB5057956.1"/>
    </source>
</evidence>
<dbReference type="Proteomes" id="UP000540989">
    <property type="component" value="Unassembled WGS sequence"/>
</dbReference>
<proteinExistence type="inferred from homology"/>
<evidence type="ECO:0000313" key="8">
    <source>
        <dbReference type="Proteomes" id="UP000540989"/>
    </source>
</evidence>
<dbReference type="GO" id="GO:0016985">
    <property type="term" value="F:mannan endo-1,4-beta-mannosidase activity"/>
    <property type="evidence" value="ECO:0007669"/>
    <property type="project" value="InterPro"/>
</dbReference>
<evidence type="ECO:0000256" key="5">
    <source>
        <dbReference type="SAM" id="MobiDB-lite"/>
    </source>
</evidence>
<name>A0A7W7ZEN3_9BACT</name>
<keyword evidence="3 4" id="KW-0326">Glycosidase</keyword>
<evidence type="ECO:0000259" key="6">
    <source>
        <dbReference type="PROSITE" id="PS51764"/>
    </source>
</evidence>
<dbReference type="PROSITE" id="PS51764">
    <property type="entry name" value="GH26"/>
    <property type="match status" value="2"/>
</dbReference>
<feature type="active site" description="Nucleophile" evidence="4">
    <location>
        <position position="287"/>
    </location>
</feature>
<dbReference type="InterPro" id="IPR000805">
    <property type="entry name" value="Glyco_hydro_26"/>
</dbReference>
<gene>
    <name evidence="7" type="ORF">HDF16_002662</name>
</gene>
<feature type="domain" description="GH26" evidence="6">
    <location>
        <begin position="38"/>
        <end position="335"/>
    </location>
</feature>
<evidence type="ECO:0000256" key="3">
    <source>
        <dbReference type="ARBA" id="ARBA00023295"/>
    </source>
</evidence>
<dbReference type="Gene3D" id="3.20.20.80">
    <property type="entry name" value="Glycosidases"/>
    <property type="match status" value="2"/>
</dbReference>
<evidence type="ECO:0000256" key="1">
    <source>
        <dbReference type="ARBA" id="ARBA00007754"/>
    </source>
</evidence>
<keyword evidence="8" id="KW-1185">Reference proteome</keyword>
<feature type="domain" description="GH26" evidence="6">
    <location>
        <begin position="326"/>
        <end position="595"/>
    </location>
</feature>
<feature type="active site" description="Proton donor" evidence="4">
    <location>
        <position position="191"/>
    </location>
</feature>
<accession>A0A7W7ZEN3</accession>